<reference evidence="2" key="1">
    <citation type="journal article" date="2023" name="DNA Res.">
        <title>Chromosome-level genome assembly of Phrynocephalus forsythii using third-generation DNA sequencing and Hi-C analysis.</title>
        <authorList>
            <person name="Qi Y."/>
            <person name="Zhao W."/>
            <person name="Zhao Y."/>
            <person name="Niu C."/>
            <person name="Cao S."/>
            <person name="Zhang Y."/>
        </authorList>
    </citation>
    <scope>NUCLEOTIDE SEQUENCE</scope>
    <source>
        <tissue evidence="2">Muscle</tissue>
    </source>
</reference>
<proteinExistence type="predicted"/>
<organism evidence="2 3">
    <name type="scientific">Phrynocephalus forsythii</name>
    <dbReference type="NCBI Taxonomy" id="171643"/>
    <lineage>
        <taxon>Eukaryota</taxon>
        <taxon>Metazoa</taxon>
        <taxon>Chordata</taxon>
        <taxon>Craniata</taxon>
        <taxon>Vertebrata</taxon>
        <taxon>Euteleostomi</taxon>
        <taxon>Lepidosauria</taxon>
        <taxon>Squamata</taxon>
        <taxon>Bifurcata</taxon>
        <taxon>Unidentata</taxon>
        <taxon>Episquamata</taxon>
        <taxon>Toxicofera</taxon>
        <taxon>Iguania</taxon>
        <taxon>Acrodonta</taxon>
        <taxon>Agamidae</taxon>
        <taxon>Agaminae</taxon>
        <taxon>Phrynocephalus</taxon>
    </lineage>
</organism>
<dbReference type="EMBL" id="JAPFRF010000008">
    <property type="protein sequence ID" value="KAJ7324806.1"/>
    <property type="molecule type" value="Genomic_DNA"/>
</dbReference>
<name>A0A9Q1B0J9_9SAUR</name>
<dbReference type="Proteomes" id="UP001142489">
    <property type="component" value="Unassembled WGS sequence"/>
</dbReference>
<protein>
    <recommendedName>
        <fullName evidence="4">Secreted protein</fullName>
    </recommendedName>
</protein>
<evidence type="ECO:0000256" key="1">
    <source>
        <dbReference type="SAM" id="SignalP"/>
    </source>
</evidence>
<feature type="signal peptide" evidence="1">
    <location>
        <begin position="1"/>
        <end position="33"/>
    </location>
</feature>
<evidence type="ECO:0008006" key="4">
    <source>
        <dbReference type="Google" id="ProtNLM"/>
    </source>
</evidence>
<accession>A0A9Q1B0J9</accession>
<evidence type="ECO:0000313" key="3">
    <source>
        <dbReference type="Proteomes" id="UP001142489"/>
    </source>
</evidence>
<sequence>MRTLSFCIGSPDFLHLFPLFSCALLGAWPEVWGRETRTKGAAECLNPSPWIGTPTHLAGMEKTKQQAGDLEEDGFAHVSFCGSNKLRSSPAHNVTHKDANFLPQSRNSFG</sequence>
<feature type="chain" id="PRO_5040364162" description="Secreted protein" evidence="1">
    <location>
        <begin position="34"/>
        <end position="110"/>
    </location>
</feature>
<comment type="caution">
    <text evidence="2">The sequence shown here is derived from an EMBL/GenBank/DDBJ whole genome shotgun (WGS) entry which is preliminary data.</text>
</comment>
<keyword evidence="1" id="KW-0732">Signal</keyword>
<keyword evidence="3" id="KW-1185">Reference proteome</keyword>
<evidence type="ECO:0000313" key="2">
    <source>
        <dbReference type="EMBL" id="KAJ7324806.1"/>
    </source>
</evidence>
<gene>
    <name evidence="2" type="ORF">JRQ81_017826</name>
</gene>
<dbReference type="AlphaFoldDB" id="A0A9Q1B0J9"/>